<comment type="caution">
    <text evidence="2">The sequence shown here is derived from an EMBL/GenBank/DDBJ whole genome shotgun (WGS) entry which is preliminary data.</text>
</comment>
<feature type="compositionally biased region" description="Polar residues" evidence="1">
    <location>
        <begin position="35"/>
        <end position="49"/>
    </location>
</feature>
<proteinExistence type="predicted"/>
<name>A0ABR3T043_9PEZI</name>
<reference evidence="2 3" key="1">
    <citation type="submission" date="2024-02" db="EMBL/GenBank/DDBJ databases">
        <title>De novo assembly and annotation of 12 fungi associated with fruit tree decline syndrome in Ontario, Canada.</title>
        <authorList>
            <person name="Sulman M."/>
            <person name="Ellouze W."/>
            <person name="Ilyukhin E."/>
        </authorList>
    </citation>
    <scope>NUCLEOTIDE SEQUENCE [LARGE SCALE GENOMIC DNA]</scope>
    <source>
        <strain evidence="2 3">M1-105</strain>
    </source>
</reference>
<feature type="compositionally biased region" description="Low complexity" evidence="1">
    <location>
        <begin position="11"/>
        <end position="34"/>
    </location>
</feature>
<evidence type="ECO:0000256" key="1">
    <source>
        <dbReference type="SAM" id="MobiDB-lite"/>
    </source>
</evidence>
<organism evidence="2 3">
    <name type="scientific">Neofusicoccum ribis</name>
    <dbReference type="NCBI Taxonomy" id="45134"/>
    <lineage>
        <taxon>Eukaryota</taxon>
        <taxon>Fungi</taxon>
        <taxon>Dikarya</taxon>
        <taxon>Ascomycota</taxon>
        <taxon>Pezizomycotina</taxon>
        <taxon>Dothideomycetes</taxon>
        <taxon>Dothideomycetes incertae sedis</taxon>
        <taxon>Botryosphaeriales</taxon>
        <taxon>Botryosphaeriaceae</taxon>
        <taxon>Neofusicoccum</taxon>
    </lineage>
</organism>
<evidence type="ECO:0000313" key="2">
    <source>
        <dbReference type="EMBL" id="KAL1632925.1"/>
    </source>
</evidence>
<sequence>MASLASILHHGSSASGAGPTTTTRSTSSKSTPAPISTSSPMGAQQHQHTSPPPGIGGGASFPPPGLTAAAVHPLSPTTAASAAHVAVQDLPFYHQLEQVQRVRDGKFQASPTGAASAAAAAAAALDSCYQTDGPGDESTRSLTPTGAAPGGKVFERQIEEVEDAKEALRKAGVVTGAAQGQWGQQQQQQQQQQDFQVKVQVQGDGHAKMRVMGAVEEADRDEGVRV</sequence>
<dbReference type="Proteomes" id="UP001521116">
    <property type="component" value="Unassembled WGS sequence"/>
</dbReference>
<gene>
    <name evidence="2" type="ORF">SLS56_003210</name>
</gene>
<feature type="region of interest" description="Disordered" evidence="1">
    <location>
        <begin position="1"/>
        <end position="70"/>
    </location>
</feature>
<feature type="region of interest" description="Disordered" evidence="1">
    <location>
        <begin position="131"/>
        <end position="150"/>
    </location>
</feature>
<dbReference type="EMBL" id="JAJVDC020000025">
    <property type="protein sequence ID" value="KAL1632925.1"/>
    <property type="molecule type" value="Genomic_DNA"/>
</dbReference>
<keyword evidence="3" id="KW-1185">Reference proteome</keyword>
<accession>A0ABR3T043</accession>
<protein>
    <submittedName>
        <fullName evidence="2">Uncharacterized protein</fullName>
    </submittedName>
</protein>
<evidence type="ECO:0000313" key="3">
    <source>
        <dbReference type="Proteomes" id="UP001521116"/>
    </source>
</evidence>